<dbReference type="InParanoid" id="A0A6P5LKU4"/>
<proteinExistence type="predicted"/>
<feature type="region of interest" description="Disordered" evidence="2">
    <location>
        <begin position="323"/>
        <end position="349"/>
    </location>
</feature>
<keyword evidence="1" id="KW-0175">Coiled coil</keyword>
<dbReference type="InterPro" id="IPR036872">
    <property type="entry name" value="CH_dom_sf"/>
</dbReference>
<keyword evidence="4" id="KW-1185">Reference proteome</keyword>
<evidence type="ECO:0000259" key="3">
    <source>
        <dbReference type="Pfam" id="PF19016"/>
    </source>
</evidence>
<dbReference type="AlphaFoldDB" id="A0A6P5LKU4"/>
<evidence type="ECO:0000256" key="1">
    <source>
        <dbReference type="SAM" id="Coils"/>
    </source>
</evidence>
<feature type="compositionally biased region" description="Basic and acidic residues" evidence="2">
    <location>
        <begin position="448"/>
        <end position="469"/>
    </location>
</feature>
<dbReference type="InterPro" id="IPR044039">
    <property type="entry name" value="DUF5745"/>
</dbReference>
<sequence>MEAREEAEWVAVANNLLLKCHICLRIQSLSECDADVFITLYHSILGEEVPDLITVPKNQEDHTHNVQAVIDSLALDYLQVSLSHITGENIVRGNKESIKNLLEIFDGLLEYLTEYSEASSQEKVETDQVTKESIQGILSEELEEKIRETRPVQAMTSFGRSSQSSELFVPSWDIDGSESTGELIRLGDTAHTFSLRKDGVEESQNEKDSTFQGIKSEEGFVNSTSCYSNYMADNTASVESTEISSKSLTPNAKKLGEPIRSAIPLQPPYHPLEPRAPCPMGKEYYHSHQYPSALNDDGKHERPVFTGSFDSFSERIHGAESFFTSGSGKPLTDPSVGDTVTPETTSTQDQSYSMKCLNSIDKLSSTSHLSEETKLSVSESHLYIPRIQRLLKRISRSESCDLLTDELPLHQGPSRRLTEEELCSMSEKLSHRLDELDLMLKNALSSKTKDDKEIREDNVSFQHSDEQLKKSHPGPPKRGRQFQVGKLRRQIQSESDLRRFRAKVLADTFEKQLHRSEIQEANGLLMPNEDQEVTEQEYKENIHKRPPKTFQPVKVYSKKTMPWNLKRSQWIPSGNIMKAKKGVPLKIKDDNLLPMLLEEFPYLHISGQTLGKMWKQQLFQTEQLRKVTSGMEQSKKKFQFKIEEALRRHDLLAEIVKKEHEHNKRLQDFKERICRQKSTQMKIKERRQQIIRAKKYYEDYRVQLHAKMIRTRTREEVIFKNLFREGLEIQKLRLQELRNYAKDKREEQKRLHENELESLENYYKDQFAMLAEAVSQERQEIKMREKAQTKTLHKMKRELRSKMEQEIQQLQTMIIKNDDDLFFREVEAERLKARLQMASFQYSRGHFF</sequence>
<dbReference type="KEGG" id="pcw:110218197"/>
<dbReference type="FunCoup" id="A0A6P5LKU4">
    <property type="interactions" value="823"/>
</dbReference>
<protein>
    <submittedName>
        <fullName evidence="5">Centrosomal protein of 95 kDa isoform X1</fullName>
    </submittedName>
</protein>
<evidence type="ECO:0000256" key="2">
    <source>
        <dbReference type="SAM" id="MobiDB-lite"/>
    </source>
</evidence>
<evidence type="ECO:0000313" key="4">
    <source>
        <dbReference type="Proteomes" id="UP000515140"/>
    </source>
</evidence>
<feature type="compositionally biased region" description="Basic residues" evidence="2">
    <location>
        <begin position="470"/>
        <end position="480"/>
    </location>
</feature>
<dbReference type="GO" id="GO:0005813">
    <property type="term" value="C:centrosome"/>
    <property type="evidence" value="ECO:0007669"/>
    <property type="project" value="InterPro"/>
</dbReference>
<accession>A0A6P5LKU4</accession>
<dbReference type="Gene3D" id="1.10.418.10">
    <property type="entry name" value="Calponin-like domain"/>
    <property type="match status" value="1"/>
</dbReference>
<dbReference type="CTD" id="90799"/>
<dbReference type="RefSeq" id="XP_020856421.1">
    <property type="nucleotide sequence ID" value="XM_021000762.1"/>
</dbReference>
<organism evidence="4 5">
    <name type="scientific">Phascolarctos cinereus</name>
    <name type="common">Koala</name>
    <dbReference type="NCBI Taxonomy" id="38626"/>
    <lineage>
        <taxon>Eukaryota</taxon>
        <taxon>Metazoa</taxon>
        <taxon>Chordata</taxon>
        <taxon>Craniata</taxon>
        <taxon>Vertebrata</taxon>
        <taxon>Euteleostomi</taxon>
        <taxon>Mammalia</taxon>
        <taxon>Metatheria</taxon>
        <taxon>Diprotodontia</taxon>
        <taxon>Phascolarctidae</taxon>
        <taxon>Phascolarctos</taxon>
    </lineage>
</organism>
<feature type="domain" description="DUF5745" evidence="3">
    <location>
        <begin position="50"/>
        <end position="108"/>
    </location>
</feature>
<gene>
    <name evidence="5" type="primary">CEP95</name>
</gene>
<evidence type="ECO:0000313" key="5">
    <source>
        <dbReference type="RefSeq" id="XP_020856421.1"/>
    </source>
</evidence>
<dbReference type="GeneID" id="110218197"/>
<feature type="coiled-coil region" evidence="1">
    <location>
        <begin position="727"/>
        <end position="762"/>
    </location>
</feature>
<dbReference type="Pfam" id="PF19016">
    <property type="entry name" value="DUF5745"/>
    <property type="match status" value="1"/>
</dbReference>
<dbReference type="Proteomes" id="UP000515140">
    <property type="component" value="Unplaced"/>
</dbReference>
<dbReference type="GO" id="GO:0000922">
    <property type="term" value="C:spindle pole"/>
    <property type="evidence" value="ECO:0007669"/>
    <property type="project" value="InterPro"/>
</dbReference>
<dbReference type="PANTHER" id="PTHR22545">
    <property type="entry name" value="CENTROSOMAL PROTEIN OF 95 KDA"/>
    <property type="match status" value="1"/>
</dbReference>
<name>A0A6P5LKU4_PHACI</name>
<feature type="region of interest" description="Disordered" evidence="2">
    <location>
        <begin position="448"/>
        <end position="490"/>
    </location>
</feature>
<reference evidence="5" key="1">
    <citation type="submission" date="2025-08" db="UniProtKB">
        <authorList>
            <consortium name="RefSeq"/>
        </authorList>
    </citation>
    <scope>IDENTIFICATION</scope>
    <source>
        <tissue evidence="5">Spleen</tissue>
    </source>
</reference>
<dbReference type="InterPro" id="IPR026619">
    <property type="entry name" value="CEP95"/>
</dbReference>
<dbReference type="PANTHER" id="PTHR22545:SF0">
    <property type="entry name" value="CENTROSOMAL PROTEIN OF 95 KDA"/>
    <property type="match status" value="1"/>
</dbReference>